<dbReference type="GO" id="GO:0016757">
    <property type="term" value="F:glycosyltransferase activity"/>
    <property type="evidence" value="ECO:0007669"/>
    <property type="project" value="UniProtKB-UniRule"/>
</dbReference>
<dbReference type="InterPro" id="IPR008166">
    <property type="entry name" value="Glyco_transf_92"/>
</dbReference>
<organism evidence="9 10">
    <name type="scientific">Ditylenchus destructor</name>
    <dbReference type="NCBI Taxonomy" id="166010"/>
    <lineage>
        <taxon>Eukaryota</taxon>
        <taxon>Metazoa</taxon>
        <taxon>Ecdysozoa</taxon>
        <taxon>Nematoda</taxon>
        <taxon>Chromadorea</taxon>
        <taxon>Rhabditida</taxon>
        <taxon>Tylenchina</taxon>
        <taxon>Tylenchomorpha</taxon>
        <taxon>Sphaerularioidea</taxon>
        <taxon>Anguinidae</taxon>
        <taxon>Anguininae</taxon>
        <taxon>Ditylenchus</taxon>
    </lineage>
</organism>
<dbReference type="Proteomes" id="UP001201812">
    <property type="component" value="Unassembled WGS sequence"/>
</dbReference>
<keyword evidence="4 8" id="KW-0808">Transferase</keyword>
<keyword evidence="7" id="KW-0472">Membrane</keyword>
<evidence type="ECO:0000256" key="3">
    <source>
        <dbReference type="ARBA" id="ARBA00022676"/>
    </source>
</evidence>
<evidence type="ECO:0000256" key="2">
    <source>
        <dbReference type="ARBA" id="ARBA00007647"/>
    </source>
</evidence>
<keyword evidence="5" id="KW-0812">Transmembrane</keyword>
<comment type="subcellular location">
    <subcellularLocation>
        <location evidence="1">Membrane</location>
        <topology evidence="1">Single-pass membrane protein</topology>
    </subcellularLocation>
</comment>
<dbReference type="PANTHER" id="PTHR21645:SF22">
    <property type="entry name" value="GLYCOSYLTRANSFERASE FAMILY 92 PROTEIN"/>
    <property type="match status" value="1"/>
</dbReference>
<evidence type="ECO:0000256" key="8">
    <source>
        <dbReference type="RuleBase" id="RU366017"/>
    </source>
</evidence>
<keyword evidence="10" id="KW-1185">Reference proteome</keyword>
<reference evidence="9" key="1">
    <citation type="submission" date="2022-01" db="EMBL/GenBank/DDBJ databases">
        <title>Genome Sequence Resource for Two Populations of Ditylenchus destructor, the Migratory Endoparasitic Phytonematode.</title>
        <authorList>
            <person name="Zhang H."/>
            <person name="Lin R."/>
            <person name="Xie B."/>
        </authorList>
    </citation>
    <scope>NUCLEOTIDE SEQUENCE</scope>
    <source>
        <strain evidence="9">BazhouSP</strain>
    </source>
</reference>
<keyword evidence="3 8" id="KW-0328">Glycosyltransferase</keyword>
<sequence length="368" mass="42911">MGKPPPRFQTEDNDTLVALFLTDPKYIHRVLNGNLRCFYKPNRREKTEYRVLATVEKMQSLDMCRLDTFVLTCTFPSLKRKNGLEDPLYAINFGRSLYGYGLGITSEFHSPFSTIVGVNLVVTHVNSAHPAVFDLMKIYEGEGILSVRTAIKFPYVSKEMPYNPNAETEFSHQLALGHDCFYEFRESAEFIALLDWDDLLIARPFLTLPIVMRMAVKKNSKAAYFSINKIEGSFEDTDIDHPREFNLREQIEHHMSNRFAYNTEKIIVRPKYVRGFWMHSSIHLRPGYQKVQLSTDEAHIFHMSSGKANEEDESRYLPNVLNLTDLEHNFNRFYYRSDVSETQRIGRYFRIHYRIAEDFEESSNGCST</sequence>
<comment type="caution">
    <text evidence="9">The sequence shown here is derived from an EMBL/GenBank/DDBJ whole genome shotgun (WGS) entry which is preliminary data.</text>
</comment>
<name>A0AAD4MT65_9BILA</name>
<comment type="similarity">
    <text evidence="2 8">Belongs to the glycosyltransferase 92 family.</text>
</comment>
<protein>
    <recommendedName>
        <fullName evidence="8">Glycosyltransferase family 92 protein</fullName>
        <ecNumber evidence="8">2.4.1.-</ecNumber>
    </recommendedName>
</protein>
<dbReference type="EC" id="2.4.1.-" evidence="8"/>
<dbReference type="AlphaFoldDB" id="A0AAD4MT65"/>
<evidence type="ECO:0000256" key="4">
    <source>
        <dbReference type="ARBA" id="ARBA00022679"/>
    </source>
</evidence>
<accession>A0AAD4MT65</accession>
<evidence type="ECO:0000256" key="7">
    <source>
        <dbReference type="ARBA" id="ARBA00023136"/>
    </source>
</evidence>
<dbReference type="GO" id="GO:0016020">
    <property type="term" value="C:membrane"/>
    <property type="evidence" value="ECO:0007669"/>
    <property type="project" value="UniProtKB-SubCell"/>
</dbReference>
<dbReference type="PANTHER" id="PTHR21645">
    <property type="entry name" value="GLYCOSYLTRANSFERASE FAMILY 92 PROTEIN"/>
    <property type="match status" value="1"/>
</dbReference>
<dbReference type="Pfam" id="PF01697">
    <property type="entry name" value="Glyco_transf_92"/>
    <property type="match status" value="1"/>
</dbReference>
<evidence type="ECO:0000313" key="9">
    <source>
        <dbReference type="EMBL" id="KAI1705010.1"/>
    </source>
</evidence>
<evidence type="ECO:0000313" key="10">
    <source>
        <dbReference type="Proteomes" id="UP001201812"/>
    </source>
</evidence>
<gene>
    <name evidence="9" type="ORF">DdX_13941</name>
</gene>
<dbReference type="EMBL" id="JAKKPZ010000061">
    <property type="protein sequence ID" value="KAI1705010.1"/>
    <property type="molecule type" value="Genomic_DNA"/>
</dbReference>
<evidence type="ECO:0000256" key="1">
    <source>
        <dbReference type="ARBA" id="ARBA00004167"/>
    </source>
</evidence>
<keyword evidence="6" id="KW-1133">Transmembrane helix</keyword>
<evidence type="ECO:0000256" key="5">
    <source>
        <dbReference type="ARBA" id="ARBA00022692"/>
    </source>
</evidence>
<proteinExistence type="inferred from homology"/>
<evidence type="ECO:0000256" key="6">
    <source>
        <dbReference type="ARBA" id="ARBA00022989"/>
    </source>
</evidence>
<dbReference type="InterPro" id="IPR052012">
    <property type="entry name" value="GTase_92"/>
</dbReference>